<evidence type="ECO:0000313" key="3">
    <source>
        <dbReference type="Proteomes" id="UP000680279"/>
    </source>
</evidence>
<name>A0ABQ4K595_9BACI</name>
<evidence type="ECO:0000256" key="1">
    <source>
        <dbReference type="SAM" id="Phobius"/>
    </source>
</evidence>
<proteinExistence type="predicted"/>
<protein>
    <submittedName>
        <fullName evidence="2">Uncharacterized protein</fullName>
    </submittedName>
</protein>
<keyword evidence="1" id="KW-0812">Transmembrane</keyword>
<comment type="caution">
    <text evidence="2">The sequence shown here is derived from an EMBL/GenBank/DDBJ whole genome shotgun (WGS) entry which is preliminary data.</text>
</comment>
<gene>
    <name evidence="2" type="ORF">J1TS3_20330</name>
</gene>
<organism evidence="2 3">
    <name type="scientific">Siminovitchia fordii</name>
    <dbReference type="NCBI Taxonomy" id="254759"/>
    <lineage>
        <taxon>Bacteria</taxon>
        <taxon>Bacillati</taxon>
        <taxon>Bacillota</taxon>
        <taxon>Bacilli</taxon>
        <taxon>Bacillales</taxon>
        <taxon>Bacillaceae</taxon>
        <taxon>Siminovitchia</taxon>
    </lineage>
</organism>
<dbReference type="Proteomes" id="UP000680279">
    <property type="component" value="Unassembled WGS sequence"/>
</dbReference>
<reference evidence="2 3" key="1">
    <citation type="submission" date="2021-03" db="EMBL/GenBank/DDBJ databases">
        <title>Antimicrobial resistance genes in bacteria isolated from Japanese honey, and their potential for conferring macrolide and lincosamide resistance in the American foulbrood pathogen Paenibacillus larvae.</title>
        <authorList>
            <person name="Okamoto M."/>
            <person name="Kumagai M."/>
            <person name="Kanamori H."/>
            <person name="Takamatsu D."/>
        </authorList>
    </citation>
    <scope>NUCLEOTIDE SEQUENCE [LARGE SCALE GENOMIC DNA]</scope>
    <source>
        <strain evidence="2 3">J1TS3</strain>
    </source>
</reference>
<feature type="transmembrane region" description="Helical" evidence="1">
    <location>
        <begin position="48"/>
        <end position="65"/>
    </location>
</feature>
<sequence length="66" mass="7120">MPIALGRDGVLFKKVFGFVHPRLATPVYNVILTGLLACSALFLSLHAATSLINFGAFTLSLLLIFQ</sequence>
<keyword evidence="1" id="KW-1133">Transmembrane helix</keyword>
<dbReference type="EMBL" id="BOQT01000006">
    <property type="protein sequence ID" value="GIN20899.1"/>
    <property type="molecule type" value="Genomic_DNA"/>
</dbReference>
<evidence type="ECO:0000313" key="2">
    <source>
        <dbReference type="EMBL" id="GIN20899.1"/>
    </source>
</evidence>
<accession>A0ABQ4K595</accession>
<keyword evidence="1" id="KW-0472">Membrane</keyword>
<dbReference type="RefSeq" id="WP_026319719.1">
    <property type="nucleotide sequence ID" value="NZ_BOQT01000006.1"/>
</dbReference>
<feature type="transmembrane region" description="Helical" evidence="1">
    <location>
        <begin position="23"/>
        <end position="42"/>
    </location>
</feature>
<keyword evidence="3" id="KW-1185">Reference proteome</keyword>